<dbReference type="AlphaFoldDB" id="A0A934RAL2"/>
<feature type="transmembrane region" description="Helical" evidence="5">
    <location>
        <begin position="169"/>
        <end position="189"/>
    </location>
</feature>
<keyword evidence="4 5" id="KW-0472">Membrane</keyword>
<dbReference type="InterPro" id="IPR002781">
    <property type="entry name" value="TM_pro_TauE-like"/>
</dbReference>
<feature type="transmembrane region" description="Helical" evidence="5">
    <location>
        <begin position="96"/>
        <end position="113"/>
    </location>
</feature>
<gene>
    <name evidence="6" type="ORF">JIN81_08680</name>
</gene>
<dbReference type="PANTHER" id="PTHR43701">
    <property type="entry name" value="MEMBRANE TRANSPORTER PROTEIN MJ0441-RELATED"/>
    <property type="match status" value="1"/>
</dbReference>
<name>A0A934RAL2_9BACT</name>
<proteinExistence type="inferred from homology"/>
<evidence type="ECO:0000313" key="7">
    <source>
        <dbReference type="Proteomes" id="UP000658278"/>
    </source>
</evidence>
<protein>
    <recommendedName>
        <fullName evidence="5">Probable membrane transporter protein</fullName>
    </recommendedName>
</protein>
<feature type="transmembrane region" description="Helical" evidence="5">
    <location>
        <begin position="195"/>
        <end position="215"/>
    </location>
</feature>
<feature type="transmembrane region" description="Helical" evidence="5">
    <location>
        <begin position="73"/>
        <end position="91"/>
    </location>
</feature>
<feature type="transmembrane region" description="Helical" evidence="5">
    <location>
        <begin position="227"/>
        <end position="245"/>
    </location>
</feature>
<evidence type="ECO:0000256" key="1">
    <source>
        <dbReference type="ARBA" id="ARBA00004141"/>
    </source>
</evidence>
<dbReference type="PANTHER" id="PTHR43701:SF5">
    <property type="entry name" value="MEMBRANE TRANSPORTER PROTEIN-RELATED"/>
    <property type="match status" value="1"/>
</dbReference>
<dbReference type="RefSeq" id="WP_200278540.1">
    <property type="nucleotide sequence ID" value="NZ_JAENII010000005.1"/>
</dbReference>
<dbReference type="Pfam" id="PF01925">
    <property type="entry name" value="TauE"/>
    <property type="match status" value="1"/>
</dbReference>
<feature type="transmembrane region" description="Helical" evidence="5">
    <location>
        <begin position="6"/>
        <end position="30"/>
    </location>
</feature>
<organism evidence="6 7">
    <name type="scientific">Haloferula rosea</name>
    <dbReference type="NCBI Taxonomy" id="490093"/>
    <lineage>
        <taxon>Bacteria</taxon>
        <taxon>Pseudomonadati</taxon>
        <taxon>Verrucomicrobiota</taxon>
        <taxon>Verrucomicrobiia</taxon>
        <taxon>Verrucomicrobiales</taxon>
        <taxon>Verrucomicrobiaceae</taxon>
        <taxon>Haloferula</taxon>
    </lineage>
</organism>
<accession>A0A934RAL2</accession>
<feature type="transmembrane region" description="Helical" evidence="5">
    <location>
        <begin position="42"/>
        <end position="61"/>
    </location>
</feature>
<evidence type="ECO:0000313" key="6">
    <source>
        <dbReference type="EMBL" id="MBK1827093.1"/>
    </source>
</evidence>
<comment type="similarity">
    <text evidence="5">Belongs to the 4-toluene sulfonate uptake permease (TSUP) (TC 2.A.102) family.</text>
</comment>
<keyword evidence="3 5" id="KW-1133">Transmembrane helix</keyword>
<feature type="transmembrane region" description="Helical" evidence="5">
    <location>
        <begin position="133"/>
        <end position="157"/>
    </location>
</feature>
<evidence type="ECO:0000256" key="2">
    <source>
        <dbReference type="ARBA" id="ARBA00022692"/>
    </source>
</evidence>
<comment type="subcellular location">
    <subcellularLocation>
        <location evidence="5">Cell membrane</location>
        <topology evidence="5">Multi-pass membrane protein</topology>
    </subcellularLocation>
    <subcellularLocation>
        <location evidence="1">Membrane</location>
        <topology evidence="1">Multi-pass membrane protein</topology>
    </subcellularLocation>
</comment>
<dbReference type="Proteomes" id="UP000658278">
    <property type="component" value="Unassembled WGS sequence"/>
</dbReference>
<dbReference type="EMBL" id="JAENII010000005">
    <property type="protein sequence ID" value="MBK1827093.1"/>
    <property type="molecule type" value="Genomic_DNA"/>
</dbReference>
<dbReference type="GO" id="GO:0005886">
    <property type="term" value="C:plasma membrane"/>
    <property type="evidence" value="ECO:0007669"/>
    <property type="project" value="UniProtKB-SubCell"/>
</dbReference>
<reference evidence="6" key="1">
    <citation type="submission" date="2021-01" db="EMBL/GenBank/DDBJ databases">
        <title>Modified the classification status of verrucomicrobia.</title>
        <authorList>
            <person name="Feng X."/>
        </authorList>
    </citation>
    <scope>NUCLEOTIDE SEQUENCE</scope>
    <source>
        <strain evidence="6">KCTC 22201</strain>
    </source>
</reference>
<evidence type="ECO:0000256" key="3">
    <source>
        <dbReference type="ARBA" id="ARBA00022989"/>
    </source>
</evidence>
<keyword evidence="2 5" id="KW-0812">Transmembrane</keyword>
<keyword evidence="5" id="KW-1003">Cell membrane</keyword>
<evidence type="ECO:0000256" key="4">
    <source>
        <dbReference type="ARBA" id="ARBA00023136"/>
    </source>
</evidence>
<dbReference type="InterPro" id="IPR051598">
    <property type="entry name" value="TSUP/Inactive_protease-like"/>
</dbReference>
<comment type="caution">
    <text evidence="6">The sequence shown here is derived from an EMBL/GenBank/DDBJ whole genome shotgun (WGS) entry which is preliminary data.</text>
</comment>
<sequence length="246" mass="25637">MSDWILHAAIITLAFLYSSVGHAGASGYIAAMTLAGIAVPDIRPAALMMNLGVSVFGVWHFIRGKHLNWKLTWPFLVVAIPFAFLGGIIAIPQKPLSLILGVVLAFSAIRFLLPSGSTEKEPTPPSIKISLPVGALLGLLAGLTGTGGGIFLTPLLLMARWAGPKTAAATSIVFIAGNSLSGLIGFSVSGQPIPWHLASLLPFALVGGFAGSRMGSYHFSSSTVRRLLAIVLLVAAIKLLTKVFAS</sequence>
<keyword evidence="7" id="KW-1185">Reference proteome</keyword>
<evidence type="ECO:0000256" key="5">
    <source>
        <dbReference type="RuleBase" id="RU363041"/>
    </source>
</evidence>